<reference evidence="1 2" key="1">
    <citation type="journal article" date="2010" name="Int. J. Syst. Evol. Microbiol.">
        <title>Sphingopyxis bauzanensis sp. nov., a psychrophilic bacterium isolated from soil.</title>
        <authorList>
            <person name="Zhang D.C."/>
            <person name="Liu H.C."/>
            <person name="Xin Y.H."/>
            <person name="Zhou Y.G."/>
            <person name="Schinner F."/>
            <person name="Margesin R."/>
        </authorList>
    </citation>
    <scope>NUCLEOTIDE SEQUENCE [LARGE SCALE GENOMIC DNA]</scope>
    <source>
        <strain evidence="1 2">DSM 22271</strain>
    </source>
</reference>
<keyword evidence="2" id="KW-1185">Reference proteome</keyword>
<comment type="caution">
    <text evidence="1">The sequence shown here is derived from an EMBL/GenBank/DDBJ whole genome shotgun (WGS) entry which is preliminary data.</text>
</comment>
<dbReference type="AlphaFoldDB" id="A0A246K0M4"/>
<accession>A0A246K0M4</accession>
<dbReference type="Pfam" id="PF08922">
    <property type="entry name" value="DUF1905"/>
    <property type="match status" value="1"/>
</dbReference>
<dbReference type="Gene3D" id="2.40.30.100">
    <property type="entry name" value="AF2212/PG0164-like"/>
    <property type="match status" value="1"/>
</dbReference>
<gene>
    <name evidence="1" type="ORF">CDQ92_02595</name>
</gene>
<organism evidence="1 2">
    <name type="scientific">Sphingopyxis bauzanensis</name>
    <dbReference type="NCBI Taxonomy" id="651663"/>
    <lineage>
        <taxon>Bacteria</taxon>
        <taxon>Pseudomonadati</taxon>
        <taxon>Pseudomonadota</taxon>
        <taxon>Alphaproteobacteria</taxon>
        <taxon>Sphingomonadales</taxon>
        <taxon>Sphingomonadaceae</taxon>
        <taxon>Sphingopyxis</taxon>
    </lineage>
</organism>
<evidence type="ECO:0000313" key="2">
    <source>
        <dbReference type="Proteomes" id="UP000197361"/>
    </source>
</evidence>
<dbReference type="InterPro" id="IPR015018">
    <property type="entry name" value="DUF1905"/>
</dbReference>
<dbReference type="EMBL" id="NISK01000001">
    <property type="protein sequence ID" value="OWQ99075.1"/>
    <property type="molecule type" value="Genomic_DNA"/>
</dbReference>
<protein>
    <recommendedName>
        <fullName evidence="3">DUF1905 domain-containing protein</fullName>
    </recommendedName>
</protein>
<dbReference type="Proteomes" id="UP000197361">
    <property type="component" value="Unassembled WGS sequence"/>
</dbReference>
<dbReference type="SUPFAM" id="SSF141694">
    <property type="entry name" value="AF2212/PG0164-like"/>
    <property type="match status" value="1"/>
</dbReference>
<sequence>MKFTAQIELRGINPYVMVSEARAQQIRPDWKRPIPVMVQVNGQPEPPARVNMMPAGDGSFLLYLNGPIRKASVTTVGDTVEVSVAFDDSYRGGPEHAMPAEFAARLDANPVAKARWDQLSPSLQKEMLRYFARLKSDEARTRNIEQALNVLNGAKDRFMARAWN</sequence>
<dbReference type="RefSeq" id="WP_088439792.1">
    <property type="nucleotide sequence ID" value="NZ_BMMC01000004.1"/>
</dbReference>
<dbReference type="Pfam" id="PF13376">
    <property type="entry name" value="OmdA"/>
    <property type="match status" value="1"/>
</dbReference>
<dbReference type="InterPro" id="IPR037079">
    <property type="entry name" value="AF2212/PG0164-like_sf"/>
</dbReference>
<proteinExistence type="predicted"/>
<name>A0A246K0M4_9SPHN</name>
<evidence type="ECO:0008006" key="3">
    <source>
        <dbReference type="Google" id="ProtNLM"/>
    </source>
</evidence>
<evidence type="ECO:0000313" key="1">
    <source>
        <dbReference type="EMBL" id="OWQ99075.1"/>
    </source>
</evidence>
<dbReference type="OrthoDB" id="5700884at2"/>